<protein>
    <recommendedName>
        <fullName evidence="13">Ribonuclease</fullName>
        <ecNumber evidence="13">3.1.26.4</ecNumber>
    </recommendedName>
</protein>
<evidence type="ECO:0000256" key="1">
    <source>
        <dbReference type="ARBA" id="ARBA00000077"/>
    </source>
</evidence>
<evidence type="ECO:0000256" key="12">
    <source>
        <dbReference type="PROSITE-ProRule" id="PRU01319"/>
    </source>
</evidence>
<evidence type="ECO:0000256" key="9">
    <source>
        <dbReference type="ARBA" id="ARBA00022759"/>
    </source>
</evidence>
<evidence type="ECO:0000256" key="4">
    <source>
        <dbReference type="ARBA" id="ARBA00004496"/>
    </source>
</evidence>
<comment type="subcellular location">
    <subcellularLocation>
        <location evidence="4">Cytoplasm</location>
    </subcellularLocation>
</comment>
<sequence length="226" mass="24199">MTVAAPTLEIERALFVDADFVIGIDEVGRGALAGPVAVGACAVRPAEAEAGFPEGLRDSKLLTEKARERLAPETQRWAFATAVGWATPTEIDEFGITQCLAAAAVRALADLYRAGVPVDRAAVLLDGSHDWLSPGLTQPLRVTVRPKADRDCASVAGASVVAKVARDERMRRLALASPDYAAFGWERNKGYGSQVHRDAIRERGASPEHRRSWLGKILDGADTSRA</sequence>
<dbReference type="EC" id="3.1.26.4" evidence="13"/>
<keyword evidence="9 12" id="KW-0255">Endonuclease</keyword>
<dbReference type="Gene3D" id="3.30.420.10">
    <property type="entry name" value="Ribonuclease H-like superfamily/Ribonuclease H"/>
    <property type="match status" value="1"/>
</dbReference>
<dbReference type="RefSeq" id="WP_019619275.1">
    <property type="nucleotide sequence ID" value="NZ_JBHUNE010000002.1"/>
</dbReference>
<dbReference type="InterPro" id="IPR001352">
    <property type="entry name" value="RNase_HII/HIII"/>
</dbReference>
<evidence type="ECO:0000256" key="13">
    <source>
        <dbReference type="RuleBase" id="RU003515"/>
    </source>
</evidence>
<feature type="binding site" evidence="12">
    <location>
        <position position="126"/>
    </location>
    <ligand>
        <name>a divalent metal cation</name>
        <dbReference type="ChEBI" id="CHEBI:60240"/>
    </ligand>
</feature>
<dbReference type="InterPro" id="IPR012337">
    <property type="entry name" value="RNaseH-like_sf"/>
</dbReference>
<keyword evidence="16" id="KW-1185">Reference proteome</keyword>
<gene>
    <name evidence="15" type="ORF">ACFSW7_02085</name>
</gene>
<comment type="similarity">
    <text evidence="5 13">Belongs to the RNase HII family.</text>
</comment>
<organism evidence="15 16">
    <name type="scientific">Gulosibacter faecalis</name>
    <dbReference type="NCBI Taxonomy" id="272240"/>
    <lineage>
        <taxon>Bacteria</taxon>
        <taxon>Bacillati</taxon>
        <taxon>Actinomycetota</taxon>
        <taxon>Actinomycetes</taxon>
        <taxon>Micrococcales</taxon>
        <taxon>Microbacteriaceae</taxon>
        <taxon>Gulosibacter</taxon>
    </lineage>
</organism>
<name>A0ABW5UXV3_9MICO</name>
<evidence type="ECO:0000256" key="7">
    <source>
        <dbReference type="ARBA" id="ARBA00022722"/>
    </source>
</evidence>
<dbReference type="PROSITE" id="PS51975">
    <property type="entry name" value="RNASE_H_2"/>
    <property type="match status" value="1"/>
</dbReference>
<comment type="caution">
    <text evidence="15">The sequence shown here is derived from an EMBL/GenBank/DDBJ whole genome shotgun (WGS) entry which is preliminary data.</text>
</comment>
<evidence type="ECO:0000256" key="3">
    <source>
        <dbReference type="ARBA" id="ARBA00004065"/>
    </source>
</evidence>
<dbReference type="SUPFAM" id="SSF53098">
    <property type="entry name" value="Ribonuclease H-like"/>
    <property type="match status" value="1"/>
</dbReference>
<evidence type="ECO:0000256" key="2">
    <source>
        <dbReference type="ARBA" id="ARBA00001946"/>
    </source>
</evidence>
<comment type="function">
    <text evidence="3 13">Endonuclease that specifically degrades the RNA of RNA-DNA hybrids.</text>
</comment>
<dbReference type="NCBIfam" id="NF000595">
    <property type="entry name" value="PRK00015.1-3"/>
    <property type="match status" value="1"/>
</dbReference>
<proteinExistence type="inferred from homology"/>
<keyword evidence="10 12" id="KW-0378">Hydrolase</keyword>
<feature type="binding site" evidence="12">
    <location>
        <position position="25"/>
    </location>
    <ligand>
        <name>a divalent metal cation</name>
        <dbReference type="ChEBI" id="CHEBI:60240"/>
    </ligand>
</feature>
<dbReference type="PANTHER" id="PTHR10954">
    <property type="entry name" value="RIBONUCLEASE H2 SUBUNIT A"/>
    <property type="match status" value="1"/>
</dbReference>
<keyword evidence="8 12" id="KW-0479">Metal-binding</keyword>
<accession>A0ABW5UXV3</accession>
<dbReference type="EMBL" id="JBHUNE010000002">
    <property type="protein sequence ID" value="MFD2757165.1"/>
    <property type="molecule type" value="Genomic_DNA"/>
</dbReference>
<dbReference type="GO" id="GO:0004523">
    <property type="term" value="F:RNA-DNA hybrid ribonuclease activity"/>
    <property type="evidence" value="ECO:0007669"/>
    <property type="project" value="UniProtKB-EC"/>
</dbReference>
<dbReference type="PANTHER" id="PTHR10954:SF18">
    <property type="entry name" value="RIBONUCLEASE HII"/>
    <property type="match status" value="1"/>
</dbReference>
<keyword evidence="6" id="KW-0963">Cytoplasm</keyword>
<evidence type="ECO:0000256" key="11">
    <source>
        <dbReference type="ARBA" id="ARBA00023211"/>
    </source>
</evidence>
<reference evidence="16" key="1">
    <citation type="journal article" date="2019" name="Int. J. Syst. Evol. Microbiol.">
        <title>The Global Catalogue of Microorganisms (GCM) 10K type strain sequencing project: providing services to taxonomists for standard genome sequencing and annotation.</title>
        <authorList>
            <consortium name="The Broad Institute Genomics Platform"/>
            <consortium name="The Broad Institute Genome Sequencing Center for Infectious Disease"/>
            <person name="Wu L."/>
            <person name="Ma J."/>
        </authorList>
    </citation>
    <scope>NUCLEOTIDE SEQUENCE [LARGE SCALE GENOMIC DNA]</scope>
    <source>
        <strain evidence="16">TISTR 1514</strain>
    </source>
</reference>
<comment type="catalytic activity">
    <reaction evidence="1 12 13">
        <text>Endonucleolytic cleavage to 5'-phosphomonoester.</text>
        <dbReference type="EC" id="3.1.26.4"/>
    </reaction>
</comment>
<comment type="cofactor">
    <cofactor evidence="12">
        <name>Mn(2+)</name>
        <dbReference type="ChEBI" id="CHEBI:29035"/>
    </cofactor>
    <cofactor evidence="12">
        <name>Mg(2+)</name>
        <dbReference type="ChEBI" id="CHEBI:18420"/>
    </cofactor>
    <text evidence="12">Manganese or magnesium. Binds 1 divalent metal ion per monomer in the absence of substrate. May bind a second metal ion after substrate binding.</text>
</comment>
<keyword evidence="7 12" id="KW-0540">Nuclease</keyword>
<evidence type="ECO:0000256" key="10">
    <source>
        <dbReference type="ARBA" id="ARBA00022801"/>
    </source>
</evidence>
<evidence type="ECO:0000256" key="6">
    <source>
        <dbReference type="ARBA" id="ARBA00022490"/>
    </source>
</evidence>
<dbReference type="InterPro" id="IPR024567">
    <property type="entry name" value="RNase_HII/HIII_dom"/>
</dbReference>
<evidence type="ECO:0000313" key="16">
    <source>
        <dbReference type="Proteomes" id="UP001597492"/>
    </source>
</evidence>
<feature type="binding site" evidence="12">
    <location>
        <position position="26"/>
    </location>
    <ligand>
        <name>a divalent metal cation</name>
        <dbReference type="ChEBI" id="CHEBI:60240"/>
    </ligand>
</feature>
<dbReference type="InterPro" id="IPR022898">
    <property type="entry name" value="RNase_HII"/>
</dbReference>
<comment type="cofactor">
    <cofactor evidence="2">
        <name>Mg(2+)</name>
        <dbReference type="ChEBI" id="CHEBI:18420"/>
    </cofactor>
</comment>
<evidence type="ECO:0000313" key="15">
    <source>
        <dbReference type="EMBL" id="MFD2757165.1"/>
    </source>
</evidence>
<dbReference type="Pfam" id="PF01351">
    <property type="entry name" value="RNase_HII"/>
    <property type="match status" value="1"/>
</dbReference>
<dbReference type="Proteomes" id="UP001597492">
    <property type="component" value="Unassembled WGS sequence"/>
</dbReference>
<evidence type="ECO:0000256" key="5">
    <source>
        <dbReference type="ARBA" id="ARBA00007383"/>
    </source>
</evidence>
<evidence type="ECO:0000259" key="14">
    <source>
        <dbReference type="PROSITE" id="PS51975"/>
    </source>
</evidence>
<dbReference type="InterPro" id="IPR036397">
    <property type="entry name" value="RNaseH_sf"/>
</dbReference>
<evidence type="ECO:0000256" key="8">
    <source>
        <dbReference type="ARBA" id="ARBA00022723"/>
    </source>
</evidence>
<feature type="domain" description="RNase H type-2" evidence="14">
    <location>
        <begin position="19"/>
        <end position="225"/>
    </location>
</feature>
<keyword evidence="11" id="KW-0464">Manganese</keyword>
<dbReference type="CDD" id="cd07182">
    <property type="entry name" value="RNase_HII_bacteria_HII_like"/>
    <property type="match status" value="1"/>
</dbReference>